<evidence type="ECO:0000313" key="7">
    <source>
        <dbReference type="Proteomes" id="UP001652582"/>
    </source>
</evidence>
<keyword evidence="7" id="KW-1185">Reference proteome</keyword>
<dbReference type="AlphaFoldDB" id="A0A6J1NKW3"/>
<name>A0A6J1NKW3_BICAN</name>
<dbReference type="SUPFAM" id="SSF51735">
    <property type="entry name" value="NAD(P)-binding Rossmann-fold domains"/>
    <property type="match status" value="1"/>
</dbReference>
<dbReference type="RefSeq" id="XP_023945568.2">
    <property type="nucleotide sequence ID" value="XM_024089800.2"/>
</dbReference>
<reference evidence="8" key="1">
    <citation type="submission" date="2025-08" db="UniProtKB">
        <authorList>
            <consortium name="RefSeq"/>
        </authorList>
    </citation>
    <scope>IDENTIFICATION</scope>
</reference>
<dbReference type="Pfam" id="PF07993">
    <property type="entry name" value="NAD_binding_4"/>
    <property type="match status" value="1"/>
</dbReference>
<evidence type="ECO:0000259" key="6">
    <source>
        <dbReference type="Pfam" id="PF07993"/>
    </source>
</evidence>
<evidence type="ECO:0000256" key="1">
    <source>
        <dbReference type="ARBA" id="ARBA00005928"/>
    </source>
</evidence>
<dbReference type="GeneID" id="112051239"/>
<dbReference type="Gene3D" id="3.40.50.720">
    <property type="entry name" value="NAD(P)-binding Rossmann-like Domain"/>
    <property type="match status" value="1"/>
</dbReference>
<evidence type="ECO:0000313" key="8">
    <source>
        <dbReference type="RefSeq" id="XP_023945568.2"/>
    </source>
</evidence>
<keyword evidence="4" id="KW-0521">NADP</keyword>
<dbReference type="CDD" id="cd09071">
    <property type="entry name" value="FAR_C"/>
    <property type="match status" value="1"/>
</dbReference>
<gene>
    <name evidence="8" type="primary">LOC112051239</name>
</gene>
<dbReference type="InterPro" id="IPR033640">
    <property type="entry name" value="FAR_C"/>
</dbReference>
<proteinExistence type="inferred from homology"/>
<dbReference type="PANTHER" id="PTHR11011">
    <property type="entry name" value="MALE STERILITY PROTEIN 2-RELATED"/>
    <property type="match status" value="1"/>
</dbReference>
<keyword evidence="3 4" id="KW-0443">Lipid metabolism</keyword>
<protein>
    <recommendedName>
        <fullName evidence="4">Fatty acyl-CoA reductase</fullName>
        <ecNumber evidence="4">1.2.1.84</ecNumber>
    </recommendedName>
</protein>
<keyword evidence="4" id="KW-0560">Oxidoreductase</keyword>
<comment type="catalytic activity">
    <reaction evidence="4">
        <text>a long-chain fatty acyl-CoA + 2 NADPH + 2 H(+) = a long-chain primary fatty alcohol + 2 NADP(+) + CoA</text>
        <dbReference type="Rhea" id="RHEA:52716"/>
        <dbReference type="ChEBI" id="CHEBI:15378"/>
        <dbReference type="ChEBI" id="CHEBI:57287"/>
        <dbReference type="ChEBI" id="CHEBI:57783"/>
        <dbReference type="ChEBI" id="CHEBI:58349"/>
        <dbReference type="ChEBI" id="CHEBI:77396"/>
        <dbReference type="ChEBI" id="CHEBI:83139"/>
        <dbReference type="EC" id="1.2.1.84"/>
    </reaction>
</comment>
<dbReference type="OrthoDB" id="429813at2759"/>
<sequence>MLNVPLFDNLKKVNPASLNKIVPIPGDMMKSKLGISLQDEDKLIDNVSVMFHSAATVKFTDTFKTMICVNLEGTAKALELGKRMKNLDTFVYISTAFSNSDKAVIDEVIYPPPKPLDEVYKFIDKHGNDEERIKKFIGGLPNTYTFSKAFCESLVDKEHGNMRTIIVRPSIVTPSVQDPPGWCDSWVAATATFSDVSRGLTRVLYGRPDVPCNTIPVDYVCNLTLVAAARQNPSKDVLVYNCCGDPDNIVTWKRGADMYLEESLKYDRVPGTLRPGKVVMSPHPLVVRYLRFTRQTVPALLADCWLRIQGKQPRHLKAVQRAALLTTLLQSFTSTRLDFRTTRSRHLMDTMSEEDKVLFPCDPKTIIWKNYMKDFYCGVQKYLLNNK</sequence>
<feature type="domain" description="Fatty acyl-CoA reductase C-terminal" evidence="5">
    <location>
        <begin position="295"/>
        <end position="385"/>
    </location>
</feature>
<comment type="function">
    <text evidence="4">Catalyzes the reduction of fatty acyl-CoA to fatty alcohols.</text>
</comment>
<dbReference type="InterPro" id="IPR013120">
    <property type="entry name" value="FAR_NAD-bd"/>
</dbReference>
<dbReference type="GO" id="GO:0005777">
    <property type="term" value="C:peroxisome"/>
    <property type="evidence" value="ECO:0007669"/>
    <property type="project" value="TreeGrafter"/>
</dbReference>
<dbReference type="EC" id="1.2.1.84" evidence="4"/>
<dbReference type="GO" id="GO:0102965">
    <property type="term" value="F:alcohol-forming long-chain fatty acyl-CoA reductase activity"/>
    <property type="evidence" value="ECO:0007669"/>
    <property type="project" value="UniProtKB-EC"/>
</dbReference>
<dbReference type="Pfam" id="PF03015">
    <property type="entry name" value="Sterile"/>
    <property type="match status" value="1"/>
</dbReference>
<evidence type="ECO:0000256" key="4">
    <source>
        <dbReference type="RuleBase" id="RU363097"/>
    </source>
</evidence>
<dbReference type="KEGG" id="bany:112051239"/>
<dbReference type="Proteomes" id="UP001652582">
    <property type="component" value="Chromosome 27"/>
</dbReference>
<evidence type="ECO:0000256" key="2">
    <source>
        <dbReference type="ARBA" id="ARBA00022516"/>
    </source>
</evidence>
<dbReference type="PANTHER" id="PTHR11011:SF45">
    <property type="entry name" value="FATTY ACYL-COA REDUCTASE CG8306-RELATED"/>
    <property type="match status" value="1"/>
</dbReference>
<comment type="similarity">
    <text evidence="1 4">Belongs to the fatty acyl-CoA reductase family.</text>
</comment>
<keyword evidence="2 4" id="KW-0444">Lipid biosynthesis</keyword>
<feature type="domain" description="Thioester reductase (TE)" evidence="6">
    <location>
        <begin position="5"/>
        <end position="223"/>
    </location>
</feature>
<dbReference type="InterPro" id="IPR036291">
    <property type="entry name" value="NAD(P)-bd_dom_sf"/>
</dbReference>
<evidence type="ECO:0000256" key="3">
    <source>
        <dbReference type="ARBA" id="ARBA00023098"/>
    </source>
</evidence>
<accession>A0A6J1NKW3</accession>
<evidence type="ECO:0000259" key="5">
    <source>
        <dbReference type="Pfam" id="PF03015"/>
    </source>
</evidence>
<dbReference type="GO" id="GO:0035336">
    <property type="term" value="P:long-chain fatty-acyl-CoA metabolic process"/>
    <property type="evidence" value="ECO:0007669"/>
    <property type="project" value="TreeGrafter"/>
</dbReference>
<organism evidence="7 8">
    <name type="scientific">Bicyclus anynana</name>
    <name type="common">Squinting bush brown butterfly</name>
    <dbReference type="NCBI Taxonomy" id="110368"/>
    <lineage>
        <taxon>Eukaryota</taxon>
        <taxon>Metazoa</taxon>
        <taxon>Ecdysozoa</taxon>
        <taxon>Arthropoda</taxon>
        <taxon>Hexapoda</taxon>
        <taxon>Insecta</taxon>
        <taxon>Pterygota</taxon>
        <taxon>Neoptera</taxon>
        <taxon>Endopterygota</taxon>
        <taxon>Lepidoptera</taxon>
        <taxon>Glossata</taxon>
        <taxon>Ditrysia</taxon>
        <taxon>Papilionoidea</taxon>
        <taxon>Nymphalidae</taxon>
        <taxon>Satyrinae</taxon>
        <taxon>Satyrini</taxon>
        <taxon>Mycalesina</taxon>
        <taxon>Bicyclus</taxon>
    </lineage>
</organism>
<dbReference type="InterPro" id="IPR026055">
    <property type="entry name" value="FAR"/>
</dbReference>
<dbReference type="GO" id="GO:0080019">
    <property type="term" value="F:alcohol-forming very long-chain fatty acyl-CoA reductase activity"/>
    <property type="evidence" value="ECO:0007669"/>
    <property type="project" value="InterPro"/>
</dbReference>